<reference evidence="2" key="2">
    <citation type="journal article" date="2015" name="Data Brief">
        <title>Shoot transcriptome of the giant reed, Arundo donax.</title>
        <authorList>
            <person name="Barrero R.A."/>
            <person name="Guerrero F.D."/>
            <person name="Moolhuijzen P."/>
            <person name="Goolsby J.A."/>
            <person name="Tidwell J."/>
            <person name="Bellgard S.E."/>
            <person name="Bellgard M.I."/>
        </authorList>
    </citation>
    <scope>NUCLEOTIDE SEQUENCE</scope>
    <source>
        <tissue evidence="2">Shoot tissue taken approximately 20 cm above the soil surface</tissue>
    </source>
</reference>
<dbReference type="EMBL" id="GBRH01266665">
    <property type="protein sequence ID" value="JAD31230.1"/>
    <property type="molecule type" value="Transcribed_RNA"/>
</dbReference>
<feature type="compositionally biased region" description="Basic residues" evidence="1">
    <location>
        <begin position="8"/>
        <end position="21"/>
    </location>
</feature>
<reference evidence="2" key="1">
    <citation type="submission" date="2014-09" db="EMBL/GenBank/DDBJ databases">
        <authorList>
            <person name="Magalhaes I.L.F."/>
            <person name="Oliveira U."/>
            <person name="Santos F.R."/>
            <person name="Vidigal T.H.D.A."/>
            <person name="Brescovit A.D."/>
            <person name="Santos A.J."/>
        </authorList>
    </citation>
    <scope>NUCLEOTIDE SEQUENCE</scope>
    <source>
        <tissue evidence="2">Shoot tissue taken approximately 20 cm above the soil surface</tissue>
    </source>
</reference>
<evidence type="ECO:0000313" key="2">
    <source>
        <dbReference type="EMBL" id="JAD31230.1"/>
    </source>
</evidence>
<protein>
    <submittedName>
        <fullName evidence="2">Uncharacterized protein</fullName>
    </submittedName>
</protein>
<feature type="region of interest" description="Disordered" evidence="1">
    <location>
        <begin position="1"/>
        <end position="21"/>
    </location>
</feature>
<evidence type="ECO:0000256" key="1">
    <source>
        <dbReference type="SAM" id="MobiDB-lite"/>
    </source>
</evidence>
<accession>A0A0A8Z3A7</accession>
<name>A0A0A8Z3A7_ARUDO</name>
<organism evidence="2">
    <name type="scientific">Arundo donax</name>
    <name type="common">Giant reed</name>
    <name type="synonym">Donax arundinaceus</name>
    <dbReference type="NCBI Taxonomy" id="35708"/>
    <lineage>
        <taxon>Eukaryota</taxon>
        <taxon>Viridiplantae</taxon>
        <taxon>Streptophyta</taxon>
        <taxon>Embryophyta</taxon>
        <taxon>Tracheophyta</taxon>
        <taxon>Spermatophyta</taxon>
        <taxon>Magnoliopsida</taxon>
        <taxon>Liliopsida</taxon>
        <taxon>Poales</taxon>
        <taxon>Poaceae</taxon>
        <taxon>PACMAD clade</taxon>
        <taxon>Arundinoideae</taxon>
        <taxon>Arundineae</taxon>
        <taxon>Arundo</taxon>
    </lineage>
</organism>
<sequence length="21" mass="2626">MEWGTSHGWRRRRRGTARGRR</sequence>
<dbReference type="AlphaFoldDB" id="A0A0A8Z3A7"/>
<proteinExistence type="predicted"/>